<keyword evidence="3" id="KW-1185">Reference proteome</keyword>
<evidence type="ECO:0000313" key="2">
    <source>
        <dbReference type="EMBL" id="SCL20463.1"/>
    </source>
</evidence>
<dbReference type="OrthoDB" id="3379284at2"/>
<feature type="region of interest" description="Disordered" evidence="1">
    <location>
        <begin position="153"/>
        <end position="179"/>
    </location>
</feature>
<protein>
    <submittedName>
        <fullName evidence="2">Uncharacterized protein</fullName>
    </submittedName>
</protein>
<sequence>MFLRLWFDLATVLHLAETAISTRHRLDFDGNVDTHAPPALHLMRDCSGDLDDRLYIDGNFHPSLSEYSLSAEPFRSTTPGRRYGHGITWTEWLGSPPRHHRPIQAQIALLDDTRLIDLLRAGHTAGFDMFTIDADAGLRPAIARRRAWRSRRVPQAGACHQARPVQGPPYTSSSGVDQQ</sequence>
<gene>
    <name evidence="2" type="ORF">GA0074692_0874</name>
</gene>
<feature type="compositionally biased region" description="Polar residues" evidence="1">
    <location>
        <begin position="169"/>
        <end position="179"/>
    </location>
</feature>
<reference evidence="3" key="1">
    <citation type="submission" date="2016-06" db="EMBL/GenBank/DDBJ databases">
        <authorList>
            <person name="Varghese N."/>
            <person name="Submissions Spin"/>
        </authorList>
    </citation>
    <scope>NUCLEOTIDE SEQUENCE [LARGE SCALE GENOMIC DNA]</scope>
    <source>
        <strain evidence="3">DSM 43817</strain>
    </source>
</reference>
<dbReference type="RefSeq" id="WP_091639570.1">
    <property type="nucleotide sequence ID" value="NZ_FMHW01000002.1"/>
</dbReference>
<proteinExistence type="predicted"/>
<name>A0A1C6RTF8_9ACTN</name>
<evidence type="ECO:0000313" key="3">
    <source>
        <dbReference type="Proteomes" id="UP000198959"/>
    </source>
</evidence>
<dbReference type="Proteomes" id="UP000198959">
    <property type="component" value="Unassembled WGS sequence"/>
</dbReference>
<accession>A0A1C6RTF8</accession>
<dbReference type="EMBL" id="FMHW01000002">
    <property type="protein sequence ID" value="SCL20463.1"/>
    <property type="molecule type" value="Genomic_DNA"/>
</dbReference>
<dbReference type="AlphaFoldDB" id="A0A1C6RTF8"/>
<organism evidence="2 3">
    <name type="scientific">Micromonospora pallida</name>
    <dbReference type="NCBI Taxonomy" id="145854"/>
    <lineage>
        <taxon>Bacteria</taxon>
        <taxon>Bacillati</taxon>
        <taxon>Actinomycetota</taxon>
        <taxon>Actinomycetes</taxon>
        <taxon>Micromonosporales</taxon>
        <taxon>Micromonosporaceae</taxon>
        <taxon>Micromonospora</taxon>
    </lineage>
</organism>
<evidence type="ECO:0000256" key="1">
    <source>
        <dbReference type="SAM" id="MobiDB-lite"/>
    </source>
</evidence>
<dbReference type="STRING" id="145854.GA0074692_0874"/>